<keyword evidence="3" id="KW-1133">Transmembrane helix</keyword>
<dbReference type="RefSeq" id="XP_065961755.1">
    <property type="nucleotide sequence ID" value="XM_066108570.1"/>
</dbReference>
<dbReference type="AlphaFoldDB" id="A0A2W1G439"/>
<dbReference type="Gene3D" id="1.20.1250.20">
    <property type="entry name" value="MFS general substrate transporter like domains"/>
    <property type="match status" value="1"/>
</dbReference>
<dbReference type="Proteomes" id="UP000245464">
    <property type="component" value="Chromosome 6"/>
</dbReference>
<dbReference type="InterPro" id="IPR036259">
    <property type="entry name" value="MFS_trans_sf"/>
</dbReference>
<dbReference type="EMBL" id="NQIK02000006">
    <property type="protein sequence ID" value="KAF7569915.1"/>
    <property type="molecule type" value="Genomic_DNA"/>
</dbReference>
<reference evidence="5" key="1">
    <citation type="journal article" date="2018" name="BMC Genomics">
        <title>Comparative genomics of the wheat fungal pathogen Pyrenophora tritici-repentis reveals chromosomal variations and genome plasticity.</title>
        <authorList>
            <person name="Moolhuijzen P."/>
            <person name="See P.T."/>
            <person name="Hane J.K."/>
            <person name="Shi G."/>
            <person name="Liu Z."/>
            <person name="Oliver R.P."/>
            <person name="Moffat C.S."/>
        </authorList>
    </citation>
    <scope>NUCLEOTIDE SEQUENCE [LARGE SCALE GENOMIC DNA]</scope>
    <source>
        <strain evidence="5">M4</strain>
    </source>
</reference>
<protein>
    <submittedName>
        <fullName evidence="5">UhpC, Sugar phosphate permease</fullName>
    </submittedName>
</protein>
<dbReference type="Pfam" id="PF07690">
    <property type="entry name" value="MFS_1"/>
    <property type="match status" value="1"/>
</dbReference>
<comment type="caution">
    <text evidence="5">The sequence shown here is derived from an EMBL/GenBank/DDBJ whole genome shotgun (WGS) entry which is preliminary data.</text>
</comment>
<dbReference type="KEGG" id="ptrr:6343508"/>
<dbReference type="InterPro" id="IPR011701">
    <property type="entry name" value="MFS"/>
</dbReference>
<organism evidence="5 6">
    <name type="scientific">Pyrenophora tritici-repentis</name>
    <dbReference type="NCBI Taxonomy" id="45151"/>
    <lineage>
        <taxon>Eukaryota</taxon>
        <taxon>Fungi</taxon>
        <taxon>Dikarya</taxon>
        <taxon>Ascomycota</taxon>
        <taxon>Pezizomycotina</taxon>
        <taxon>Dothideomycetes</taxon>
        <taxon>Pleosporomycetidae</taxon>
        <taxon>Pleosporales</taxon>
        <taxon>Pleosporineae</taxon>
        <taxon>Pleosporaceae</taxon>
        <taxon>Pyrenophora</taxon>
    </lineage>
</organism>
<dbReference type="PANTHER" id="PTHR23502">
    <property type="entry name" value="MAJOR FACILITATOR SUPERFAMILY"/>
    <property type="match status" value="1"/>
</dbReference>
<evidence type="ECO:0000256" key="1">
    <source>
        <dbReference type="ARBA" id="ARBA00004141"/>
    </source>
</evidence>
<evidence type="ECO:0000256" key="2">
    <source>
        <dbReference type="ARBA" id="ARBA00022692"/>
    </source>
</evidence>
<evidence type="ECO:0000313" key="6">
    <source>
        <dbReference type="Proteomes" id="UP000245464"/>
    </source>
</evidence>
<dbReference type="GO" id="GO:0005886">
    <property type="term" value="C:plasma membrane"/>
    <property type="evidence" value="ECO:0007669"/>
    <property type="project" value="TreeGrafter"/>
</dbReference>
<evidence type="ECO:0000313" key="5">
    <source>
        <dbReference type="EMBL" id="KAF7569915.1"/>
    </source>
</evidence>
<dbReference type="PANTHER" id="PTHR23502:SF4">
    <property type="entry name" value="MAJOR FACILITATOR SUPERFAMILY (MFS) PROFILE DOMAIN-CONTAINING PROTEIN-RELATED"/>
    <property type="match status" value="1"/>
</dbReference>
<comment type="subcellular location">
    <subcellularLocation>
        <location evidence="1">Membrane</location>
        <topology evidence="1">Multi-pass membrane protein</topology>
    </subcellularLocation>
</comment>
<gene>
    <name evidence="5" type="ORF">PtrM4_123300</name>
</gene>
<proteinExistence type="predicted"/>
<dbReference type="SUPFAM" id="SSF103473">
    <property type="entry name" value="MFS general substrate transporter"/>
    <property type="match status" value="1"/>
</dbReference>
<evidence type="ECO:0000256" key="3">
    <source>
        <dbReference type="ARBA" id="ARBA00022989"/>
    </source>
</evidence>
<dbReference type="OrthoDB" id="2585655at2759"/>
<dbReference type="GeneID" id="6343508"/>
<name>A0A2W1G439_9PLEO</name>
<dbReference type="GO" id="GO:0022857">
    <property type="term" value="F:transmembrane transporter activity"/>
    <property type="evidence" value="ECO:0007669"/>
    <property type="project" value="InterPro"/>
</dbReference>
<keyword evidence="4" id="KW-0472">Membrane</keyword>
<accession>A0A2W1G439</accession>
<keyword evidence="2" id="KW-0812">Transmembrane</keyword>
<evidence type="ECO:0000256" key="4">
    <source>
        <dbReference type="ARBA" id="ARBA00023136"/>
    </source>
</evidence>
<sequence length="384" mass="40929">MGGFSALAGTSTLNDVFFVHERGLRVGLWNFAIIVSVNLTPVFSGYVISNMSWKWSFWLEAILFGLALAAVILLFPETTYHRDNGHSIIEGQTPTLPTSNPIVGPEQVLDLNDDKSAKLPASPRSEVIQSGSRPSWRYFLGLGSVHFENTNRLFAVCIKPTTLLLHPIVLWGCVMWSVTFTWTILLGAVVSQIFGAPPYNMSTVAVGNLTGIAPFIGSALGTVLGGWACDKVVQTLAARNNGVYEPEFRLLVISVATVALALGSFGLGGAIHVGLSANACGVFMAVINFGVGLGCTGIVTYTNDVCGERAGDAFGLAMVTKSAFAFGLTFILNDYYAQSGPLVFFATFGAIAVGVMLTTLPMYVFGKKIRIWGDSLGLLGSKMT</sequence>